<dbReference type="Gene3D" id="2.10.110.10">
    <property type="entry name" value="Cysteine Rich Protein"/>
    <property type="match status" value="2"/>
</dbReference>
<gene>
    <name evidence="7" type="ORF">MYAM1_000339</name>
</gene>
<dbReference type="InterPro" id="IPR001781">
    <property type="entry name" value="Znf_LIM"/>
</dbReference>
<dbReference type="PROSITE" id="PS00478">
    <property type="entry name" value="LIM_DOMAIN_1"/>
    <property type="match status" value="1"/>
</dbReference>
<dbReference type="GO" id="GO:0001725">
    <property type="term" value="C:stress fiber"/>
    <property type="evidence" value="ECO:0007669"/>
    <property type="project" value="TreeGrafter"/>
</dbReference>
<evidence type="ECO:0000313" key="7">
    <source>
        <dbReference type="EMBL" id="WFC97622.1"/>
    </source>
</evidence>
<keyword evidence="1 4" id="KW-0479">Metal-binding</keyword>
<dbReference type="GO" id="GO:0031941">
    <property type="term" value="C:filamentous actin"/>
    <property type="evidence" value="ECO:0007669"/>
    <property type="project" value="TreeGrafter"/>
</dbReference>
<evidence type="ECO:0000256" key="4">
    <source>
        <dbReference type="PROSITE-ProRule" id="PRU00125"/>
    </source>
</evidence>
<keyword evidence="3 4" id="KW-0440">LIM domain</keyword>
<name>A0AAJ5YPX4_9BASI</name>
<dbReference type="SUPFAM" id="SSF57716">
    <property type="entry name" value="Glucocorticoid receptor-like (DNA-binding domain)"/>
    <property type="match status" value="1"/>
</dbReference>
<evidence type="ECO:0000259" key="6">
    <source>
        <dbReference type="PROSITE" id="PS50023"/>
    </source>
</evidence>
<dbReference type="InterPro" id="IPR050604">
    <property type="entry name" value="PDZ-LIM_domain"/>
</dbReference>
<dbReference type="PROSITE" id="PS50023">
    <property type="entry name" value="LIM_DOMAIN_2"/>
    <property type="match status" value="1"/>
</dbReference>
<dbReference type="GO" id="GO:0030695">
    <property type="term" value="F:GTPase regulator activity"/>
    <property type="evidence" value="ECO:0007669"/>
    <property type="project" value="UniProtKB-ARBA"/>
</dbReference>
<keyword evidence="8" id="KW-1185">Reference proteome</keyword>
<dbReference type="GO" id="GO:0030036">
    <property type="term" value="P:actin cytoskeleton organization"/>
    <property type="evidence" value="ECO:0007669"/>
    <property type="project" value="TreeGrafter"/>
</dbReference>
<feature type="domain" description="LIM zinc-binding" evidence="6">
    <location>
        <begin position="494"/>
        <end position="557"/>
    </location>
</feature>
<accession>A0AAJ5YPX4</accession>
<organism evidence="7 8">
    <name type="scientific">Malassezia yamatoensis</name>
    <dbReference type="NCBI Taxonomy" id="253288"/>
    <lineage>
        <taxon>Eukaryota</taxon>
        <taxon>Fungi</taxon>
        <taxon>Dikarya</taxon>
        <taxon>Basidiomycota</taxon>
        <taxon>Ustilaginomycotina</taxon>
        <taxon>Malasseziomycetes</taxon>
        <taxon>Malasseziales</taxon>
        <taxon>Malasseziaceae</taxon>
        <taxon>Malassezia</taxon>
    </lineage>
</organism>
<feature type="compositionally biased region" description="Polar residues" evidence="5">
    <location>
        <begin position="151"/>
        <end position="164"/>
    </location>
</feature>
<feature type="region of interest" description="Disordered" evidence="5">
    <location>
        <begin position="79"/>
        <end position="124"/>
    </location>
</feature>
<feature type="compositionally biased region" description="Polar residues" evidence="5">
    <location>
        <begin position="302"/>
        <end position="318"/>
    </location>
</feature>
<feature type="region of interest" description="Disordered" evidence="5">
    <location>
        <begin position="247"/>
        <end position="352"/>
    </location>
</feature>
<dbReference type="Pfam" id="PF00412">
    <property type="entry name" value="LIM"/>
    <property type="match status" value="2"/>
</dbReference>
<feature type="compositionally biased region" description="Polar residues" evidence="5">
    <location>
        <begin position="104"/>
        <end position="124"/>
    </location>
</feature>
<dbReference type="GO" id="GO:0046872">
    <property type="term" value="F:metal ion binding"/>
    <property type="evidence" value="ECO:0007669"/>
    <property type="project" value="UniProtKB-KW"/>
</dbReference>
<dbReference type="CDD" id="cd08368">
    <property type="entry name" value="LIM"/>
    <property type="match status" value="1"/>
</dbReference>
<evidence type="ECO:0000256" key="5">
    <source>
        <dbReference type="SAM" id="MobiDB-lite"/>
    </source>
</evidence>
<feature type="region of interest" description="Disordered" evidence="5">
    <location>
        <begin position="137"/>
        <end position="206"/>
    </location>
</feature>
<dbReference type="PANTHER" id="PTHR24214">
    <property type="entry name" value="PDZ AND LIM DOMAIN PROTEIN ZASP"/>
    <property type="match status" value="1"/>
</dbReference>
<evidence type="ECO:0000313" key="8">
    <source>
        <dbReference type="Proteomes" id="UP001219567"/>
    </source>
</evidence>
<feature type="region of interest" description="Disordered" evidence="5">
    <location>
        <begin position="374"/>
        <end position="400"/>
    </location>
</feature>
<dbReference type="AlphaFoldDB" id="A0AAJ5YPX4"/>
<sequence>MEYSQARNLAVPNFAGIGVRRLLHDPDVRENSVPAVSINDDSFRSVARSEWFPDDDESVLNLSHSRLSCGRFPRFARATSNPSSIRVATPTPVLLSPPGRSFSKDSSSAKYDNSPSMSSSHLPQRNQQSYLPMHLNNHRQSPLKKPVRGPTTAQTSSEYSSPHQSPDMGPRIVSHTSSLPDLSKDSHHTQSIASKSRPQSPLAKTERKLKLETFVRDNGKYHAVHRPPHSLHPQTSTAVSSPLMKSFTESPLEDEASRVPASIRGVDEDRGTSVTPTRNSLLVIDSRSGSSVTDTRDMWELGTTSGRSEGTAATSLDQRVSPKSDGSQDVSPGLPVIPSRHSQSEASRGRELRQSGLDAIDAFLWSSSLLQDASDDDSFDPSTQRPYPPQELHPSTTSSVVHSPVHFATDDSDLAPQSAMDEHTVTPVTNTEPEFARNPDKVRSSRTMENEFTNADSIDDLLVEEWINRRLSAIPARSMHPTSRDTQIVSYGPNECNRCHQRIETCKIRSADGKLSGVYHPECFHCFACPKDLRNEEFYVLDDQPFCYQHYHEACDTFCIQCGKGIEGIYREAKNLKYHVHCFTCAHIDPQGNVCGKLLDEYYEVGDRLFCETHVLNVFKATLPSHAAKPYNHNLSIDPPSVQNLKRRSALLSTLVSS</sequence>
<dbReference type="SMART" id="SM00132">
    <property type="entry name" value="LIM"/>
    <property type="match status" value="2"/>
</dbReference>
<feature type="compositionally biased region" description="Basic and acidic residues" evidence="5">
    <location>
        <begin position="434"/>
        <end position="447"/>
    </location>
</feature>
<protein>
    <recommendedName>
        <fullName evidence="6">LIM zinc-binding domain-containing protein</fullName>
    </recommendedName>
</protein>
<feature type="region of interest" description="Disordered" evidence="5">
    <location>
        <begin position="424"/>
        <end position="447"/>
    </location>
</feature>
<dbReference type="Proteomes" id="UP001219567">
    <property type="component" value="Chromosome 1"/>
</dbReference>
<evidence type="ECO:0000256" key="3">
    <source>
        <dbReference type="ARBA" id="ARBA00023038"/>
    </source>
</evidence>
<dbReference type="GO" id="GO:0051371">
    <property type="term" value="F:muscle alpha-actinin binding"/>
    <property type="evidence" value="ECO:0007669"/>
    <property type="project" value="TreeGrafter"/>
</dbReference>
<dbReference type="GO" id="GO:0003779">
    <property type="term" value="F:actin binding"/>
    <property type="evidence" value="ECO:0007669"/>
    <property type="project" value="TreeGrafter"/>
</dbReference>
<evidence type="ECO:0000256" key="1">
    <source>
        <dbReference type="ARBA" id="ARBA00022723"/>
    </source>
</evidence>
<proteinExistence type="predicted"/>
<dbReference type="PANTHER" id="PTHR24214:SF62">
    <property type="entry name" value="LEUPAXIN"/>
    <property type="match status" value="1"/>
</dbReference>
<evidence type="ECO:0000256" key="2">
    <source>
        <dbReference type="ARBA" id="ARBA00022833"/>
    </source>
</evidence>
<keyword evidence="2 4" id="KW-0862">Zinc</keyword>
<reference evidence="7 8" key="1">
    <citation type="submission" date="2023-03" db="EMBL/GenBank/DDBJ databases">
        <title>Mating type loci evolution in Malassezia.</title>
        <authorList>
            <person name="Coelho M.A."/>
        </authorList>
    </citation>
    <scope>NUCLEOTIDE SEQUENCE [LARGE SCALE GENOMIC DNA]</scope>
    <source>
        <strain evidence="7 8">CBS 9725</strain>
    </source>
</reference>
<feature type="compositionally biased region" description="Polar residues" evidence="5">
    <location>
        <begin position="189"/>
        <end position="199"/>
    </location>
</feature>
<dbReference type="EMBL" id="CP119943">
    <property type="protein sequence ID" value="WFC97622.1"/>
    <property type="molecule type" value="Genomic_DNA"/>
</dbReference>